<dbReference type="InterPro" id="IPR036411">
    <property type="entry name" value="TorD-like_sf"/>
</dbReference>
<dbReference type="Pfam" id="PF02613">
    <property type="entry name" value="Nitrate_red_del"/>
    <property type="match status" value="1"/>
</dbReference>
<reference evidence="2" key="1">
    <citation type="journal article" date="2021" name="Front. Microbiol.">
        <title>Comprehensive Comparative Genomics and Phenotyping of Methylobacterium Species.</title>
        <authorList>
            <person name="Alessa O."/>
            <person name="Ogura Y."/>
            <person name="Fujitani Y."/>
            <person name="Takami H."/>
            <person name="Hayashi T."/>
            <person name="Sahin N."/>
            <person name="Tani A."/>
        </authorList>
    </citation>
    <scope>NUCLEOTIDE SEQUENCE</scope>
    <source>
        <strain evidence="2">KCTC 52305</strain>
    </source>
</reference>
<organism evidence="2 3">
    <name type="scientific">Methylobacterium crusticola</name>
    <dbReference type="NCBI Taxonomy" id="1697972"/>
    <lineage>
        <taxon>Bacteria</taxon>
        <taxon>Pseudomonadati</taxon>
        <taxon>Pseudomonadota</taxon>
        <taxon>Alphaproteobacteria</taxon>
        <taxon>Hyphomicrobiales</taxon>
        <taxon>Methylobacteriaceae</taxon>
        <taxon>Methylobacterium</taxon>
    </lineage>
</organism>
<dbReference type="SUPFAM" id="SSF89155">
    <property type="entry name" value="TorD-like"/>
    <property type="match status" value="1"/>
</dbReference>
<dbReference type="InterPro" id="IPR020945">
    <property type="entry name" value="DMSO/NO3_reduct_chaperone"/>
</dbReference>
<name>A0ABQ4QTS8_9HYPH</name>
<sequence length="218" mass="23261">MDAVAWESEVRAPAMRETMSDAARAGDGIDEIDVLRAREYDLLAAVLGRAPDAALLAALRALDGDASPLGRAHAALGRAAAEAEAAAVSRDYFALFVGVGRGAILPYASYYLTGFLNERPLARVRQDLEALGIERDPAVSEPEDHAAILLEVMAGLAGGRLAAAAGTDRRFFDRHLKPWIARFFEDVAREAATPFYRAVGALGETFVVIEAEAFGMDA</sequence>
<keyword evidence="3" id="KW-1185">Reference proteome</keyword>
<dbReference type="PANTHER" id="PTHR34227:SF1">
    <property type="entry name" value="DIMETHYL SULFOXIDE REDUCTASE CHAPERONE-RELATED"/>
    <property type="match status" value="1"/>
</dbReference>
<accession>A0ABQ4QTS8</accession>
<protein>
    <submittedName>
        <fullName evidence="2">Chaperone protein TorD</fullName>
    </submittedName>
</protein>
<comment type="caution">
    <text evidence="2">The sequence shown here is derived from an EMBL/GenBank/DDBJ whole genome shotgun (WGS) entry which is preliminary data.</text>
</comment>
<dbReference type="PANTHER" id="PTHR34227">
    <property type="entry name" value="CHAPERONE PROTEIN YCDY"/>
    <property type="match status" value="1"/>
</dbReference>
<gene>
    <name evidence="2" type="primary">torD</name>
    <name evidence="2" type="ORF">OPKNFCMD_1457</name>
</gene>
<dbReference type="Proteomes" id="UP001055167">
    <property type="component" value="Unassembled WGS sequence"/>
</dbReference>
<evidence type="ECO:0000256" key="1">
    <source>
        <dbReference type="ARBA" id="ARBA00023186"/>
    </source>
</evidence>
<evidence type="ECO:0000313" key="3">
    <source>
        <dbReference type="Proteomes" id="UP001055167"/>
    </source>
</evidence>
<keyword evidence="1" id="KW-0143">Chaperone</keyword>
<dbReference type="Gene3D" id="1.10.3480.10">
    <property type="entry name" value="TorD-like"/>
    <property type="match status" value="1"/>
</dbReference>
<dbReference type="EMBL" id="BPQH01000004">
    <property type="protein sequence ID" value="GJD48733.1"/>
    <property type="molecule type" value="Genomic_DNA"/>
</dbReference>
<proteinExistence type="predicted"/>
<dbReference type="InterPro" id="IPR050289">
    <property type="entry name" value="TorD/DmsD_chaperones"/>
</dbReference>
<reference evidence="2" key="2">
    <citation type="submission" date="2021-08" db="EMBL/GenBank/DDBJ databases">
        <authorList>
            <person name="Tani A."/>
            <person name="Ola A."/>
            <person name="Ogura Y."/>
            <person name="Katsura K."/>
            <person name="Hayashi T."/>
        </authorList>
    </citation>
    <scope>NUCLEOTIDE SEQUENCE</scope>
    <source>
        <strain evidence="2">KCTC 52305</strain>
    </source>
</reference>
<evidence type="ECO:0000313" key="2">
    <source>
        <dbReference type="EMBL" id="GJD48733.1"/>
    </source>
</evidence>